<evidence type="ECO:0000313" key="3">
    <source>
        <dbReference type="Proteomes" id="UP000772434"/>
    </source>
</evidence>
<comment type="caution">
    <text evidence="2">The sequence shown here is derived from an EMBL/GenBank/DDBJ whole genome shotgun (WGS) entry which is preliminary data.</text>
</comment>
<feature type="compositionally biased region" description="Low complexity" evidence="1">
    <location>
        <begin position="27"/>
        <end position="38"/>
    </location>
</feature>
<sequence>MSELDDDGMGGRLNSAAIGAGVVSPYPLYSPTSPLRSTASPPPSAGHSSDAQHSVYGAQMADWRGPSPGLSIPTQYTGGSGNSPPSSYPPSSNMAHLPPGAAPGPGGPGIAATAYGAAGFAGGRHSRRPSAGTSSSRERPIYADNGSSSAGSGDMHNGGRFGIANPDEIMVHNRSFSETARRAYMAGGPSGKSPTGPPQVPPREVLVHQDGGRIENNDSAREPEGPEEIPPTYDSILDAAGMASRSMPEKRRRF</sequence>
<keyword evidence="3" id="KW-1185">Reference proteome</keyword>
<proteinExistence type="predicted"/>
<evidence type="ECO:0000256" key="1">
    <source>
        <dbReference type="SAM" id="MobiDB-lite"/>
    </source>
</evidence>
<organism evidence="2 3">
    <name type="scientific">Rhodocollybia butyracea</name>
    <dbReference type="NCBI Taxonomy" id="206335"/>
    <lineage>
        <taxon>Eukaryota</taxon>
        <taxon>Fungi</taxon>
        <taxon>Dikarya</taxon>
        <taxon>Basidiomycota</taxon>
        <taxon>Agaricomycotina</taxon>
        <taxon>Agaricomycetes</taxon>
        <taxon>Agaricomycetidae</taxon>
        <taxon>Agaricales</taxon>
        <taxon>Marasmiineae</taxon>
        <taxon>Omphalotaceae</taxon>
        <taxon>Rhodocollybia</taxon>
    </lineage>
</organism>
<feature type="region of interest" description="Disordered" evidence="1">
    <location>
        <begin position="27"/>
        <end position="166"/>
    </location>
</feature>
<dbReference type="EMBL" id="JADNRY010000005">
    <property type="protein sequence ID" value="KAF9076877.1"/>
    <property type="molecule type" value="Genomic_DNA"/>
</dbReference>
<dbReference type="OrthoDB" id="3263231at2759"/>
<evidence type="ECO:0000313" key="2">
    <source>
        <dbReference type="EMBL" id="KAF9076877.1"/>
    </source>
</evidence>
<dbReference type="AlphaFoldDB" id="A0A9P5UF43"/>
<dbReference type="Proteomes" id="UP000772434">
    <property type="component" value="Unassembled WGS sequence"/>
</dbReference>
<feature type="compositionally biased region" description="Basic and acidic residues" evidence="1">
    <location>
        <begin position="205"/>
        <end position="224"/>
    </location>
</feature>
<protein>
    <submittedName>
        <fullName evidence="2">Uncharacterized protein</fullName>
    </submittedName>
</protein>
<gene>
    <name evidence="2" type="ORF">BDP27DRAFT_1312747</name>
</gene>
<reference evidence="2" key="1">
    <citation type="submission" date="2020-11" db="EMBL/GenBank/DDBJ databases">
        <authorList>
            <consortium name="DOE Joint Genome Institute"/>
            <person name="Ahrendt S."/>
            <person name="Riley R."/>
            <person name="Andreopoulos W."/>
            <person name="Labutti K."/>
            <person name="Pangilinan J."/>
            <person name="Ruiz-Duenas F.J."/>
            <person name="Barrasa J.M."/>
            <person name="Sanchez-Garcia M."/>
            <person name="Camarero S."/>
            <person name="Miyauchi S."/>
            <person name="Serrano A."/>
            <person name="Linde D."/>
            <person name="Babiker R."/>
            <person name="Drula E."/>
            <person name="Ayuso-Fernandez I."/>
            <person name="Pacheco R."/>
            <person name="Padilla G."/>
            <person name="Ferreira P."/>
            <person name="Barriuso J."/>
            <person name="Kellner H."/>
            <person name="Castanera R."/>
            <person name="Alfaro M."/>
            <person name="Ramirez L."/>
            <person name="Pisabarro A.G."/>
            <person name="Kuo A."/>
            <person name="Tritt A."/>
            <person name="Lipzen A."/>
            <person name="He G."/>
            <person name="Yan M."/>
            <person name="Ng V."/>
            <person name="Cullen D."/>
            <person name="Martin F."/>
            <person name="Rosso M.-N."/>
            <person name="Henrissat B."/>
            <person name="Hibbett D."/>
            <person name="Martinez A.T."/>
            <person name="Grigoriev I.V."/>
        </authorList>
    </citation>
    <scope>NUCLEOTIDE SEQUENCE</scope>
    <source>
        <strain evidence="2">AH 40177</strain>
    </source>
</reference>
<name>A0A9P5UF43_9AGAR</name>
<feature type="compositionally biased region" description="Low complexity" evidence="1">
    <location>
        <begin position="82"/>
        <end position="99"/>
    </location>
</feature>
<accession>A0A9P5UF43</accession>
<feature type="region of interest" description="Disordered" evidence="1">
    <location>
        <begin position="184"/>
        <end position="254"/>
    </location>
</feature>